<dbReference type="OrthoDB" id="203678at2759"/>
<comment type="subunit">
    <text evidence="3">Component of the Golgi-associated retrograde protein (GARP) complex.</text>
</comment>
<dbReference type="Pfam" id="PF08700">
    <property type="entry name" value="VPS51_Exo84_N"/>
    <property type="match status" value="1"/>
</dbReference>
<gene>
    <name evidence="5" type="ORF">FBUS_09941</name>
</gene>
<dbReference type="GO" id="GO:0007041">
    <property type="term" value="P:lysosomal transport"/>
    <property type="evidence" value="ECO:0007669"/>
    <property type="project" value="TreeGrafter"/>
</dbReference>
<evidence type="ECO:0000256" key="2">
    <source>
        <dbReference type="ARBA" id="ARBA00016122"/>
    </source>
</evidence>
<dbReference type="AlphaFoldDB" id="A0A8E0VEK8"/>
<dbReference type="InterPro" id="IPR014812">
    <property type="entry name" value="Vps51"/>
</dbReference>
<accession>A0A8E0VEK8</accession>
<dbReference type="GO" id="GO:0048193">
    <property type="term" value="P:Golgi vesicle transport"/>
    <property type="evidence" value="ECO:0007669"/>
    <property type="project" value="TreeGrafter"/>
</dbReference>
<dbReference type="GO" id="GO:0015031">
    <property type="term" value="P:protein transport"/>
    <property type="evidence" value="ECO:0007669"/>
    <property type="project" value="UniProtKB-UniRule"/>
</dbReference>
<organism evidence="5 6">
    <name type="scientific">Fasciolopsis buskii</name>
    <dbReference type="NCBI Taxonomy" id="27845"/>
    <lineage>
        <taxon>Eukaryota</taxon>
        <taxon>Metazoa</taxon>
        <taxon>Spiralia</taxon>
        <taxon>Lophotrochozoa</taxon>
        <taxon>Platyhelminthes</taxon>
        <taxon>Trematoda</taxon>
        <taxon>Digenea</taxon>
        <taxon>Plagiorchiida</taxon>
        <taxon>Echinostomata</taxon>
        <taxon>Echinostomatoidea</taxon>
        <taxon>Fasciolidae</taxon>
        <taxon>Fasciolopsis</taxon>
    </lineage>
</organism>
<dbReference type="EMBL" id="LUCM01010657">
    <property type="protein sequence ID" value="KAA0185167.1"/>
    <property type="molecule type" value="Genomic_DNA"/>
</dbReference>
<evidence type="ECO:0000256" key="3">
    <source>
        <dbReference type="RuleBase" id="RU368010"/>
    </source>
</evidence>
<dbReference type="GO" id="GO:0042147">
    <property type="term" value="P:retrograde transport, endosome to Golgi"/>
    <property type="evidence" value="ECO:0007669"/>
    <property type="project" value="UniProtKB-UniRule"/>
</dbReference>
<name>A0A8E0VEK8_9TREM</name>
<comment type="subcellular location">
    <subcellularLocation>
        <location evidence="3">Golgi apparatus</location>
        <location evidence="3">trans-Golgi network</location>
    </subcellularLocation>
</comment>
<comment type="function">
    <text evidence="3">Acts as component of the GARP complex that is involved in retrograde transport from early and late endosomes to the trans-Golgi network (TGN).</text>
</comment>
<keyword evidence="3" id="KW-0445">Lipid transport</keyword>
<keyword evidence="3" id="KW-0333">Golgi apparatus</keyword>
<dbReference type="GO" id="GO:0032456">
    <property type="term" value="P:endocytic recycling"/>
    <property type="evidence" value="ECO:0007669"/>
    <property type="project" value="TreeGrafter"/>
</dbReference>
<dbReference type="GO" id="GO:0005829">
    <property type="term" value="C:cytosol"/>
    <property type="evidence" value="ECO:0007669"/>
    <property type="project" value="GOC"/>
</dbReference>
<dbReference type="GO" id="GO:0000938">
    <property type="term" value="C:GARP complex"/>
    <property type="evidence" value="ECO:0007669"/>
    <property type="project" value="UniProtKB-UniRule"/>
</dbReference>
<proteinExistence type="inferred from homology"/>
<dbReference type="GO" id="GO:0006869">
    <property type="term" value="P:lipid transport"/>
    <property type="evidence" value="ECO:0007669"/>
    <property type="project" value="UniProtKB-UniRule"/>
</dbReference>
<dbReference type="Proteomes" id="UP000728185">
    <property type="component" value="Unassembled WGS sequence"/>
</dbReference>
<evidence type="ECO:0000256" key="1">
    <source>
        <dbReference type="ARBA" id="ARBA00006080"/>
    </source>
</evidence>
<evidence type="ECO:0000256" key="4">
    <source>
        <dbReference type="SAM" id="MobiDB-lite"/>
    </source>
</evidence>
<dbReference type="PANTHER" id="PTHR15954">
    <property type="entry name" value="VACUOLAR PROTEIN SORTING-ASSOCIATED PROTEIN 51 HOMOLOG"/>
    <property type="match status" value="1"/>
</dbReference>
<keyword evidence="6" id="KW-1185">Reference proteome</keyword>
<comment type="caution">
    <text evidence="5">The sequence shown here is derived from an EMBL/GenBank/DDBJ whole genome shotgun (WGS) entry which is preliminary data.</text>
</comment>
<comment type="similarity">
    <text evidence="1 3">Belongs to the VPS51 family.</text>
</comment>
<protein>
    <recommendedName>
        <fullName evidence="2 3">Vacuolar protein sorting-associated protein 51 homolog</fullName>
    </recommendedName>
</protein>
<keyword evidence="3" id="KW-0653">Protein transport</keyword>
<dbReference type="GO" id="GO:0007030">
    <property type="term" value="P:Golgi organization"/>
    <property type="evidence" value="ECO:0007669"/>
    <property type="project" value="UniProtKB-UniRule"/>
</dbReference>
<dbReference type="GO" id="GO:0016020">
    <property type="term" value="C:membrane"/>
    <property type="evidence" value="ECO:0007669"/>
    <property type="project" value="TreeGrafter"/>
</dbReference>
<evidence type="ECO:0000313" key="5">
    <source>
        <dbReference type="EMBL" id="KAA0185167.1"/>
    </source>
</evidence>
<feature type="compositionally biased region" description="Polar residues" evidence="4">
    <location>
        <begin position="272"/>
        <end position="294"/>
    </location>
</feature>
<dbReference type="GO" id="GO:1990745">
    <property type="term" value="C:EARP complex"/>
    <property type="evidence" value="ECO:0007669"/>
    <property type="project" value="TreeGrafter"/>
</dbReference>
<keyword evidence="3" id="KW-0813">Transport</keyword>
<dbReference type="PANTHER" id="PTHR15954:SF4">
    <property type="entry name" value="VACUOLAR PROTEIN SORTING-ASSOCIATED PROTEIN 51 HOMOLOG"/>
    <property type="match status" value="1"/>
</dbReference>
<feature type="region of interest" description="Disordered" evidence="4">
    <location>
        <begin position="268"/>
        <end position="294"/>
    </location>
</feature>
<reference evidence="5" key="1">
    <citation type="submission" date="2019-05" db="EMBL/GenBank/DDBJ databases">
        <title>Annotation for the trematode Fasciolopsis buski.</title>
        <authorList>
            <person name="Choi Y.-J."/>
        </authorList>
    </citation>
    <scope>NUCLEOTIDE SEQUENCE</scope>
    <source>
        <strain evidence="5">HT</strain>
        <tissue evidence="5">Whole worm</tissue>
    </source>
</reference>
<sequence length="529" mass="59402">MREEDQRRSKKEKLFQFYHDTSVTSEAVPSGDLVKTLPKDDDLLNIDGSSFNARAYLEKHLKEKDLSDLMLEEKVLTEQIRSLDSEMQTLMYDNYSKFISATDTIRLMKSDFKYVEKEMDCLLKNMSSIRSLSDGIKNDLVGERVRVKNLMNTQNTLIKFKHLVDLPMRLRRQMIHSQWTDAVNDLSKAKFVLRSYSSTPSFKTIRDDCSQLVCDIQQKIWDQFGRAVKPNEFLASLKVLRLLGVHTSKLSESFINLARIRLKSAAADLQRDNNSNSPDSPTPTGASEQKATRAQVNSSVSDCIRPDILHFTNLITDQILDELSGFASVYASLFSADRSMDGDDEIEFSVIDVLGSRVETDSSDLPLTELESRLLVLVKELMETFFKITEERFSEEQYSCPDTALLVRALNRMHGRVQIFTRSLSDAVNTLGSLNSTSPIAEWDADPIGPSALPVAADGAGSSTTSDPPIFGDQTVAVCQHCLITALQLANQVSEARTQWYLDGLCLSAMDSITDLRQKLISINVTTRA</sequence>
<evidence type="ECO:0000313" key="6">
    <source>
        <dbReference type="Proteomes" id="UP000728185"/>
    </source>
</evidence>